<proteinExistence type="predicted"/>
<dbReference type="AlphaFoldDB" id="A0ABD2MPV6"/>
<organism evidence="1 2">
    <name type="scientific">Cryptolaemus montrouzieri</name>
    <dbReference type="NCBI Taxonomy" id="559131"/>
    <lineage>
        <taxon>Eukaryota</taxon>
        <taxon>Metazoa</taxon>
        <taxon>Ecdysozoa</taxon>
        <taxon>Arthropoda</taxon>
        <taxon>Hexapoda</taxon>
        <taxon>Insecta</taxon>
        <taxon>Pterygota</taxon>
        <taxon>Neoptera</taxon>
        <taxon>Endopterygota</taxon>
        <taxon>Coleoptera</taxon>
        <taxon>Polyphaga</taxon>
        <taxon>Cucujiformia</taxon>
        <taxon>Coccinelloidea</taxon>
        <taxon>Coccinellidae</taxon>
        <taxon>Scymninae</taxon>
        <taxon>Scymnini</taxon>
        <taxon>Cryptolaemus</taxon>
    </lineage>
</organism>
<protein>
    <submittedName>
        <fullName evidence="1">Uncharacterized protein</fullName>
    </submittedName>
</protein>
<name>A0ABD2MPV6_9CUCU</name>
<evidence type="ECO:0000313" key="1">
    <source>
        <dbReference type="EMBL" id="KAL3268295.1"/>
    </source>
</evidence>
<gene>
    <name evidence="1" type="ORF">HHI36_007413</name>
</gene>
<comment type="caution">
    <text evidence="1">The sequence shown here is derived from an EMBL/GenBank/DDBJ whole genome shotgun (WGS) entry which is preliminary data.</text>
</comment>
<dbReference type="EMBL" id="JABFTP020000021">
    <property type="protein sequence ID" value="KAL3268295.1"/>
    <property type="molecule type" value="Genomic_DNA"/>
</dbReference>
<accession>A0ABD2MPV6</accession>
<sequence length="147" mass="16272">MAFNNLSLNYYPPYCSAPSYPMCLPGDCYAAGYAPPQYFSRIIPPWCVSCDPCAPKVFNPCAHLQKCKSAEIIGGEVIIGCECEKFNGLQGDCKRSECRGQYPCYHRPAACRPSIFSNGKHLGTKYFRNGSLPYCRSPGPIPLCTTY</sequence>
<keyword evidence="2" id="KW-1185">Reference proteome</keyword>
<evidence type="ECO:0000313" key="2">
    <source>
        <dbReference type="Proteomes" id="UP001516400"/>
    </source>
</evidence>
<dbReference type="Proteomes" id="UP001516400">
    <property type="component" value="Unassembled WGS sequence"/>
</dbReference>
<reference evidence="1 2" key="1">
    <citation type="journal article" date="2021" name="BMC Biol.">
        <title>Horizontally acquired antibacterial genes associated with adaptive radiation of ladybird beetles.</title>
        <authorList>
            <person name="Li H.S."/>
            <person name="Tang X.F."/>
            <person name="Huang Y.H."/>
            <person name="Xu Z.Y."/>
            <person name="Chen M.L."/>
            <person name="Du X.Y."/>
            <person name="Qiu B.Y."/>
            <person name="Chen P.T."/>
            <person name="Zhang W."/>
            <person name="Slipinski A."/>
            <person name="Escalona H.E."/>
            <person name="Waterhouse R.M."/>
            <person name="Zwick A."/>
            <person name="Pang H."/>
        </authorList>
    </citation>
    <scope>NUCLEOTIDE SEQUENCE [LARGE SCALE GENOMIC DNA]</scope>
    <source>
        <strain evidence="1">SYSU2018</strain>
    </source>
</reference>